<dbReference type="EMBL" id="CP011102">
    <property type="protein sequence ID" value="AQY52297.1"/>
    <property type="molecule type" value="Genomic_DNA"/>
</dbReference>
<evidence type="ECO:0000313" key="9">
    <source>
        <dbReference type="EMBL" id="AQY52297.1"/>
    </source>
</evidence>
<dbReference type="PANTHER" id="PTHR38481">
    <property type="entry name" value="HYALURONATE LYASE"/>
    <property type="match status" value="1"/>
</dbReference>
<dbReference type="SUPFAM" id="SSF74650">
    <property type="entry name" value="Galactose mutarotase-like"/>
    <property type="match status" value="1"/>
</dbReference>
<dbReference type="InterPro" id="IPR003159">
    <property type="entry name" value="Lyase_8_central_dom"/>
</dbReference>
<feature type="active site" evidence="4">
    <location>
        <position position="315"/>
    </location>
</feature>
<dbReference type="Gene3D" id="1.50.10.100">
    <property type="entry name" value="Chondroitin AC/alginate lyase"/>
    <property type="match status" value="1"/>
</dbReference>
<feature type="domain" description="Bacterial Ig" evidence="8">
    <location>
        <begin position="876"/>
        <end position="952"/>
    </location>
</feature>
<gene>
    <name evidence="9" type="ORF">UE46_15580</name>
</gene>
<dbReference type="InterPro" id="IPR014718">
    <property type="entry name" value="GH-type_carb-bd"/>
</dbReference>
<dbReference type="Pfam" id="PF02278">
    <property type="entry name" value="Lyase_8"/>
    <property type="match status" value="1"/>
</dbReference>
<evidence type="ECO:0000256" key="3">
    <source>
        <dbReference type="ARBA" id="ARBA00023239"/>
    </source>
</evidence>
<keyword evidence="3" id="KW-0456">Lyase</keyword>
<dbReference type="KEGG" id="lwi:UE46_15580"/>
<dbReference type="SUPFAM" id="SSF49863">
    <property type="entry name" value="Hyaluronate lyase-like, C-terminal domain"/>
    <property type="match status" value="1"/>
</dbReference>
<dbReference type="InterPro" id="IPR038970">
    <property type="entry name" value="Lyase_8"/>
</dbReference>
<dbReference type="GO" id="GO:0005576">
    <property type="term" value="C:extracellular region"/>
    <property type="evidence" value="ECO:0007669"/>
    <property type="project" value="InterPro"/>
</dbReference>
<evidence type="ECO:0000256" key="4">
    <source>
        <dbReference type="PIRSR" id="PIRSR638970-1"/>
    </source>
</evidence>
<evidence type="ECO:0000259" key="8">
    <source>
        <dbReference type="Pfam" id="PF20622"/>
    </source>
</evidence>
<dbReference type="GO" id="GO:0016837">
    <property type="term" value="F:carbon-oxygen lyase activity, acting on polysaccharides"/>
    <property type="evidence" value="ECO:0007669"/>
    <property type="project" value="UniProtKB-ARBA"/>
</dbReference>
<feature type="domain" description="Polysaccharide lyase 8 N-terminal alpha-helical" evidence="7">
    <location>
        <begin position="129"/>
        <end position="418"/>
    </location>
</feature>
<dbReference type="InterPro" id="IPR012970">
    <property type="entry name" value="Lyase_8_alpha_N"/>
</dbReference>
<dbReference type="Pfam" id="PF20622">
    <property type="entry name" value="Big_15"/>
    <property type="match status" value="3"/>
</dbReference>
<reference evidence="10" key="1">
    <citation type="submission" date="2015-03" db="EMBL/GenBank/DDBJ databases">
        <authorList>
            <person name="Ferrari E."/>
            <person name="Walter M.C."/>
            <person name="Huptas C."/>
            <person name="Scherer S."/>
            <person name="Mueller-Herbst S."/>
        </authorList>
    </citation>
    <scope>NUCLEOTIDE SEQUENCE [LARGE SCALE GENOMIC DNA]</scope>
    <source>
        <strain evidence="10">LWP01</strain>
    </source>
</reference>
<feature type="active site" evidence="4">
    <location>
        <position position="324"/>
    </location>
</feature>
<proteinExistence type="inferred from homology"/>
<evidence type="ECO:0000256" key="1">
    <source>
        <dbReference type="ARBA" id="ARBA00006699"/>
    </source>
</evidence>
<feature type="domain" description="Bacterial Ig" evidence="8">
    <location>
        <begin position="958"/>
        <end position="1037"/>
    </location>
</feature>
<name>A0A1S7FY46_9LIST</name>
<evidence type="ECO:0000256" key="2">
    <source>
        <dbReference type="ARBA" id="ARBA00022729"/>
    </source>
</evidence>
<dbReference type="GO" id="GO:0030246">
    <property type="term" value="F:carbohydrate binding"/>
    <property type="evidence" value="ECO:0007669"/>
    <property type="project" value="InterPro"/>
</dbReference>
<organism evidence="9 10">
    <name type="scientific">Listeria weihenstephanensis</name>
    <dbReference type="NCBI Taxonomy" id="1006155"/>
    <lineage>
        <taxon>Bacteria</taxon>
        <taxon>Bacillati</taxon>
        <taxon>Bacillota</taxon>
        <taxon>Bacilli</taxon>
        <taxon>Bacillales</taxon>
        <taxon>Listeriaceae</taxon>
        <taxon>Listeria</taxon>
    </lineage>
</organism>
<keyword evidence="10" id="KW-1185">Reference proteome</keyword>
<dbReference type="RefSeq" id="WP_118907764.1">
    <property type="nucleotide sequence ID" value="NZ_CP011102.1"/>
</dbReference>
<accession>A0A1S7FY46</accession>
<feature type="domain" description="Polysaccharide lyase family 8 central" evidence="6">
    <location>
        <begin position="469"/>
        <end position="729"/>
    </location>
</feature>
<dbReference type="Gene3D" id="2.60.220.10">
    <property type="entry name" value="Polysaccharide lyase family 8-like, C-terminal"/>
    <property type="match status" value="1"/>
</dbReference>
<evidence type="ECO:0000313" key="10">
    <source>
        <dbReference type="Proteomes" id="UP000223060"/>
    </source>
</evidence>
<protein>
    <recommendedName>
        <fullName evidence="11">Hyaluronate lyase</fullName>
    </recommendedName>
</protein>
<feature type="domain" description="Bacterial Ig" evidence="8">
    <location>
        <begin position="1042"/>
        <end position="1119"/>
    </location>
</feature>
<dbReference type="Proteomes" id="UP000223060">
    <property type="component" value="Chromosome"/>
</dbReference>
<dbReference type="InterPro" id="IPR011013">
    <property type="entry name" value="Gal_mutarotase_sf_dom"/>
</dbReference>
<evidence type="ECO:0000256" key="5">
    <source>
        <dbReference type="SAM" id="SignalP"/>
    </source>
</evidence>
<feature type="chain" id="PRO_5010575218" description="Hyaluronate lyase" evidence="5">
    <location>
        <begin position="25"/>
        <end position="1121"/>
    </location>
</feature>
<comment type="similarity">
    <text evidence="1">Belongs to the polysaccharide lyase 8 family.</text>
</comment>
<dbReference type="GO" id="GO:0005975">
    <property type="term" value="P:carbohydrate metabolic process"/>
    <property type="evidence" value="ECO:0007669"/>
    <property type="project" value="InterPro"/>
</dbReference>
<keyword evidence="2 5" id="KW-0732">Signal</keyword>
<evidence type="ECO:0000259" key="6">
    <source>
        <dbReference type="Pfam" id="PF02278"/>
    </source>
</evidence>
<dbReference type="Pfam" id="PF08124">
    <property type="entry name" value="Lyase_8_N"/>
    <property type="match status" value="1"/>
</dbReference>
<dbReference type="Gene3D" id="2.70.98.10">
    <property type="match status" value="1"/>
</dbReference>
<sequence>MKKYCITIMLALVLLFTGTNTTFADELSPFTQTKEEKNISLANWEKSLIGEDIFQNGLADPDLEKILQTKKSDLREILSHWTEPKLTVDERYPNITKKENMNPLLFDDIKDEIIDSDHNTVLAPSVSAKNWPKLAERIEKMATLYMTPDPSEDTYYKSNQLRNQIIYALNWYSTMVFTPENGEALGVDVWYEKQISSPLSIVNTLTFMRDDIDKQLLQKYLTAIDGLEPPIVYNYDSTNELYPKGRTAGFGANRVNKGFVLLMRGILDSENINNKGNVQADLGIKIMKYALLIDAKGEGKKNIDGFYPDGSFIQHSFIPYTTGYGSDILARSAGMFQLFDGTSGLNHFTGYGNLFTILDKTYQPVLYKNETLDMTRGRQIAQSSYTSENKANEMLYNMYHVSQANTDTRYKSDYERLVKSSIVTASSKPNFYKNLSIPQAQAFKALLNNEEISSAYPEAQKNIMMSRANQMIDQKKGYAAGLSMFSKNVSSFESINGVNTLGMYTGTGALSIYNGDDAFKNNYYPTVGMTSLPGTTTDLSIRKVLKTDKTPIYANTESWTGGVSDGTYGSATMDYTMKDVTQSNLAAKKSWFFLDGKIVAMGNNITNDNNLNTQTIVENRQLQDGATNFSVNGQNIALSSPTKTFENAKWAYLDNATESQRIGYIFPDAATSVNAYKAEQTGRWSDLASAYEPGKGTPEVKATYAGLTIPHKVNPTDAFYTYVILPGVSKTDTELNSNKIGPGMNNDVVTINTNTVQGVLDKEHDLAIMNYRAPGEAGYPAATKHNFNSQAHTSGSIMIRYATKEDKQTKTITLADPSMAANSIHFSIPKESFNGISSQSEKGTVTSVGDSWDITVDTSGKTGESFQFTFEEIPSTLVADNFTIGDSYVTGAYTGDVAKVELQINGALIGKIPASNPLKYYAKGKITSVTDTVSLISYDSKGNQLKEIPIIVKPTPATLTTVGFTIGVDSYVQGTYTGDLFRVALEVDGVINGKIPVSNSAYQYYAAKLIKSTATEVYMVGYDSSGVEVTRVKVDVQSKPDTIIVNDFTVGKDSYVTGSYTGGVAKIALEVNGTLLQQPIGVAGSPYRYYANGKFKASDEVYVIFYVASGVESNRVKVIVK</sequence>
<dbReference type="AlphaFoldDB" id="A0A1S7FY46"/>
<feature type="signal peptide" evidence="5">
    <location>
        <begin position="1"/>
        <end position="24"/>
    </location>
</feature>
<dbReference type="PANTHER" id="PTHR38481:SF1">
    <property type="entry name" value="HYALURONATE LYASE"/>
    <property type="match status" value="1"/>
</dbReference>
<dbReference type="InterPro" id="IPR046746">
    <property type="entry name" value="Big_15"/>
</dbReference>
<dbReference type="InterPro" id="IPR008929">
    <property type="entry name" value="Chondroitin_lyas"/>
</dbReference>
<evidence type="ECO:0000259" key="7">
    <source>
        <dbReference type="Pfam" id="PF08124"/>
    </source>
</evidence>
<dbReference type="SUPFAM" id="SSF48230">
    <property type="entry name" value="Chondroitin AC/alginate lyase"/>
    <property type="match status" value="1"/>
</dbReference>
<dbReference type="InterPro" id="IPR011071">
    <property type="entry name" value="Lyase_8-like_C"/>
</dbReference>
<feature type="active site" evidence="4">
    <location>
        <position position="378"/>
    </location>
</feature>
<evidence type="ECO:0008006" key="11">
    <source>
        <dbReference type="Google" id="ProtNLM"/>
    </source>
</evidence>